<reference evidence="1" key="2">
    <citation type="journal article" date="2023" name="Int. J. Mol. Sci.">
        <title>De Novo Assembly and Annotation of 11 Diverse Shrub Willow (Salix) Genomes Reveals Novel Gene Organization in Sex-Linked Regions.</title>
        <authorList>
            <person name="Hyden B."/>
            <person name="Feng K."/>
            <person name="Yates T.B."/>
            <person name="Jawdy S."/>
            <person name="Cereghino C."/>
            <person name="Smart L.B."/>
            <person name="Muchero W."/>
        </authorList>
    </citation>
    <scope>NUCLEOTIDE SEQUENCE</scope>
    <source>
        <tissue evidence="1">Shoot tip</tissue>
    </source>
</reference>
<gene>
    <name evidence="1" type="ORF">OIU79_030761</name>
</gene>
<proteinExistence type="predicted"/>
<evidence type="ECO:0000313" key="2">
    <source>
        <dbReference type="Proteomes" id="UP001151532"/>
    </source>
</evidence>
<evidence type="ECO:0000313" key="1">
    <source>
        <dbReference type="EMBL" id="KAJ6744490.1"/>
    </source>
</evidence>
<keyword evidence="2" id="KW-1185">Reference proteome</keyword>
<dbReference type="Proteomes" id="UP001151532">
    <property type="component" value="Chromosome 19"/>
</dbReference>
<reference evidence="1" key="1">
    <citation type="submission" date="2022-11" db="EMBL/GenBank/DDBJ databases">
        <authorList>
            <person name="Hyden B.L."/>
            <person name="Feng K."/>
            <person name="Yates T."/>
            <person name="Jawdy S."/>
            <person name="Smart L.B."/>
            <person name="Muchero W."/>
        </authorList>
    </citation>
    <scope>NUCLEOTIDE SEQUENCE</scope>
    <source>
        <tissue evidence="1">Shoot tip</tissue>
    </source>
</reference>
<protein>
    <submittedName>
        <fullName evidence="1">Uncharacterized protein</fullName>
    </submittedName>
</protein>
<name>A0A9Q0VBC0_SALPP</name>
<accession>A0A9Q0VBC0</accession>
<dbReference type="AlphaFoldDB" id="A0A9Q0VBC0"/>
<dbReference type="EMBL" id="JAPFFK010000009">
    <property type="protein sequence ID" value="KAJ6744490.1"/>
    <property type="molecule type" value="Genomic_DNA"/>
</dbReference>
<comment type="caution">
    <text evidence="1">The sequence shown here is derived from an EMBL/GenBank/DDBJ whole genome shotgun (WGS) entry which is preliminary data.</text>
</comment>
<sequence length="69" mass="8113">MIYYAAQIILNIEKPLFWVCSWRTSETKQLHYLNNSSADNFSLVEILECFASLLKTIFSRNSICKIEYT</sequence>
<organism evidence="1 2">
    <name type="scientific">Salix purpurea</name>
    <name type="common">Purple osier willow</name>
    <dbReference type="NCBI Taxonomy" id="77065"/>
    <lineage>
        <taxon>Eukaryota</taxon>
        <taxon>Viridiplantae</taxon>
        <taxon>Streptophyta</taxon>
        <taxon>Embryophyta</taxon>
        <taxon>Tracheophyta</taxon>
        <taxon>Spermatophyta</taxon>
        <taxon>Magnoliopsida</taxon>
        <taxon>eudicotyledons</taxon>
        <taxon>Gunneridae</taxon>
        <taxon>Pentapetalae</taxon>
        <taxon>rosids</taxon>
        <taxon>fabids</taxon>
        <taxon>Malpighiales</taxon>
        <taxon>Salicaceae</taxon>
        <taxon>Saliceae</taxon>
        <taxon>Salix</taxon>
    </lineage>
</organism>